<evidence type="ECO:0000256" key="3">
    <source>
        <dbReference type="ARBA" id="ARBA00022741"/>
    </source>
</evidence>
<keyword evidence="8" id="KW-1185">Reference proteome</keyword>
<evidence type="ECO:0000256" key="5">
    <source>
        <dbReference type="ARBA" id="ARBA00022840"/>
    </source>
</evidence>
<accession>A0A445EGI6</accession>
<feature type="binding site" evidence="6">
    <location>
        <position position="175"/>
    </location>
    <ligand>
        <name>ATP</name>
        <dbReference type="ChEBI" id="CHEBI:30616"/>
    </ligand>
</feature>
<evidence type="ECO:0000256" key="6">
    <source>
        <dbReference type="PROSITE-ProRule" id="PRU10141"/>
    </source>
</evidence>
<dbReference type="InterPro" id="IPR017441">
    <property type="entry name" value="Protein_kinase_ATP_BS"/>
</dbReference>
<sequence length="370" mass="42556">MSLPPFISLPPPFISLPPSSPILRQNVAAGVMNGDRNGLNLPLLRHLPPRVVPLVLLFLRRLKALRVRFWHGFDGVPHAIKEYALWFGDLNDLKILPDAGQDLYIRIPASELETNIELMDHIKKEQEKDPELLLYDLSVIAFCIDNFLDKNKLGEGGFGSVFKGTLENGQRIVVKRLSIGSGQGIKEFKNEIALINEEKLLIYEYMPNKSLDVHCWKFPCLCNWKRTKLLWHESMSMNLNGTEVLGFGLVLWWKYKHNQQAFFDVKVPSILVQLGVCYLSTDFPHAHFLRVEVEEQPEISEAYSVSAVPFFVFFKKTVNNSIDFLFQRALVSCLNSLNRAFFLLPFPGFYERILMVTLFFVKSYTFKLKV</sequence>
<comment type="caution">
    <text evidence="7">The sequence shown here is derived from an EMBL/GenBank/DDBJ whole genome shotgun (WGS) entry which is preliminary data.</text>
</comment>
<dbReference type="AlphaFoldDB" id="A0A445EGI6"/>
<evidence type="ECO:0000256" key="1">
    <source>
        <dbReference type="ARBA" id="ARBA00022527"/>
    </source>
</evidence>
<keyword evidence="4" id="KW-0418">Kinase</keyword>
<evidence type="ECO:0000313" key="7">
    <source>
        <dbReference type="EMBL" id="RYR74533.1"/>
    </source>
</evidence>
<keyword evidence="1" id="KW-0723">Serine/threonine-protein kinase</keyword>
<keyword evidence="2" id="KW-0808">Transferase</keyword>
<keyword evidence="5 6" id="KW-0067">ATP-binding</keyword>
<dbReference type="Proteomes" id="UP000289738">
    <property type="component" value="Chromosome A02"/>
</dbReference>
<dbReference type="SUPFAM" id="SSF56112">
    <property type="entry name" value="Protein kinase-like (PK-like)"/>
    <property type="match status" value="1"/>
</dbReference>
<evidence type="ECO:0000313" key="8">
    <source>
        <dbReference type="Proteomes" id="UP000289738"/>
    </source>
</evidence>
<evidence type="ECO:0008006" key="9">
    <source>
        <dbReference type="Google" id="ProtNLM"/>
    </source>
</evidence>
<reference evidence="7 8" key="1">
    <citation type="submission" date="2019-01" db="EMBL/GenBank/DDBJ databases">
        <title>Sequencing of cultivated peanut Arachis hypogaea provides insights into genome evolution and oil improvement.</title>
        <authorList>
            <person name="Chen X."/>
        </authorList>
    </citation>
    <scope>NUCLEOTIDE SEQUENCE [LARGE SCALE GENOMIC DNA]</scope>
    <source>
        <strain evidence="8">cv. Fuhuasheng</strain>
        <tissue evidence="7">Leaves</tissue>
    </source>
</reference>
<keyword evidence="3 6" id="KW-0547">Nucleotide-binding</keyword>
<dbReference type="PANTHER" id="PTHR27002:SF181">
    <property type="entry name" value="RECEPTOR-LIKE SERINE_THREONINE-PROTEIN KINASE"/>
    <property type="match status" value="1"/>
</dbReference>
<dbReference type="EMBL" id="SDMP01000002">
    <property type="protein sequence ID" value="RYR74533.1"/>
    <property type="molecule type" value="Genomic_DNA"/>
</dbReference>
<dbReference type="PANTHER" id="PTHR27002">
    <property type="entry name" value="RECEPTOR-LIKE SERINE/THREONINE-PROTEIN KINASE SD1-8"/>
    <property type="match status" value="1"/>
</dbReference>
<proteinExistence type="predicted"/>
<dbReference type="GO" id="GO:0004674">
    <property type="term" value="F:protein serine/threonine kinase activity"/>
    <property type="evidence" value="ECO:0007669"/>
    <property type="project" value="UniProtKB-KW"/>
</dbReference>
<dbReference type="Gene3D" id="3.40.30.10">
    <property type="entry name" value="Glutaredoxin"/>
    <property type="match status" value="1"/>
</dbReference>
<dbReference type="GO" id="GO:0005524">
    <property type="term" value="F:ATP binding"/>
    <property type="evidence" value="ECO:0007669"/>
    <property type="project" value="UniProtKB-UniRule"/>
</dbReference>
<name>A0A445EGI6_ARAHY</name>
<dbReference type="InterPro" id="IPR011009">
    <property type="entry name" value="Kinase-like_dom_sf"/>
</dbReference>
<dbReference type="Gene3D" id="3.30.200.20">
    <property type="entry name" value="Phosphorylase Kinase, domain 1"/>
    <property type="match status" value="1"/>
</dbReference>
<dbReference type="InterPro" id="IPR036249">
    <property type="entry name" value="Thioredoxin-like_sf"/>
</dbReference>
<dbReference type="GO" id="GO:0005886">
    <property type="term" value="C:plasma membrane"/>
    <property type="evidence" value="ECO:0007669"/>
    <property type="project" value="TreeGrafter"/>
</dbReference>
<organism evidence="7 8">
    <name type="scientific">Arachis hypogaea</name>
    <name type="common">Peanut</name>
    <dbReference type="NCBI Taxonomy" id="3818"/>
    <lineage>
        <taxon>Eukaryota</taxon>
        <taxon>Viridiplantae</taxon>
        <taxon>Streptophyta</taxon>
        <taxon>Embryophyta</taxon>
        <taxon>Tracheophyta</taxon>
        <taxon>Spermatophyta</taxon>
        <taxon>Magnoliopsida</taxon>
        <taxon>eudicotyledons</taxon>
        <taxon>Gunneridae</taxon>
        <taxon>Pentapetalae</taxon>
        <taxon>rosids</taxon>
        <taxon>fabids</taxon>
        <taxon>Fabales</taxon>
        <taxon>Fabaceae</taxon>
        <taxon>Papilionoideae</taxon>
        <taxon>50 kb inversion clade</taxon>
        <taxon>dalbergioids sensu lato</taxon>
        <taxon>Dalbergieae</taxon>
        <taxon>Pterocarpus clade</taxon>
        <taxon>Arachis</taxon>
    </lineage>
</organism>
<evidence type="ECO:0000256" key="2">
    <source>
        <dbReference type="ARBA" id="ARBA00022679"/>
    </source>
</evidence>
<protein>
    <recommendedName>
        <fullName evidence="9">Protein kinase domain-containing protein</fullName>
    </recommendedName>
</protein>
<dbReference type="PROSITE" id="PS00107">
    <property type="entry name" value="PROTEIN_KINASE_ATP"/>
    <property type="match status" value="1"/>
</dbReference>
<evidence type="ECO:0000256" key="4">
    <source>
        <dbReference type="ARBA" id="ARBA00022777"/>
    </source>
</evidence>
<dbReference type="SUPFAM" id="SSF52833">
    <property type="entry name" value="Thioredoxin-like"/>
    <property type="match status" value="1"/>
</dbReference>
<gene>
    <name evidence="7" type="ORF">Ahy_A02g009268</name>
</gene>